<dbReference type="InterPro" id="IPR000866">
    <property type="entry name" value="AhpC/TSA"/>
</dbReference>
<evidence type="ECO:0000256" key="1">
    <source>
        <dbReference type="ARBA" id="ARBA00003330"/>
    </source>
</evidence>
<dbReference type="PANTHER" id="PTHR42801:SF7">
    <property type="entry name" value="SLL1159 PROTEIN"/>
    <property type="match status" value="1"/>
</dbReference>
<evidence type="ECO:0000256" key="11">
    <source>
        <dbReference type="ARBA" id="ARBA00049091"/>
    </source>
</evidence>
<name>A0AAX3WUH7_9BACI</name>
<comment type="catalytic activity">
    <reaction evidence="11">
        <text>a hydroperoxide + [thioredoxin]-dithiol = an alcohol + [thioredoxin]-disulfide + H2O</text>
        <dbReference type="Rhea" id="RHEA:62620"/>
        <dbReference type="Rhea" id="RHEA-COMP:10698"/>
        <dbReference type="Rhea" id="RHEA-COMP:10700"/>
        <dbReference type="ChEBI" id="CHEBI:15377"/>
        <dbReference type="ChEBI" id="CHEBI:29950"/>
        <dbReference type="ChEBI" id="CHEBI:30879"/>
        <dbReference type="ChEBI" id="CHEBI:35924"/>
        <dbReference type="ChEBI" id="CHEBI:50058"/>
        <dbReference type="EC" id="1.11.1.24"/>
    </reaction>
</comment>
<dbReference type="EC" id="1.11.1.24" evidence="2"/>
<dbReference type="PANTHER" id="PTHR42801">
    <property type="entry name" value="THIOREDOXIN-DEPENDENT PEROXIDE REDUCTASE"/>
    <property type="match status" value="1"/>
</dbReference>
<dbReference type="GO" id="GO:0005737">
    <property type="term" value="C:cytoplasm"/>
    <property type="evidence" value="ECO:0007669"/>
    <property type="project" value="TreeGrafter"/>
</dbReference>
<evidence type="ECO:0000256" key="5">
    <source>
        <dbReference type="ARBA" id="ARBA00023002"/>
    </source>
</evidence>
<comment type="similarity">
    <text evidence="9">Belongs to the peroxiredoxin family. BCP/PrxQ subfamily.</text>
</comment>
<dbReference type="Proteomes" id="UP001178322">
    <property type="component" value="Chromosome"/>
</dbReference>
<evidence type="ECO:0000256" key="6">
    <source>
        <dbReference type="ARBA" id="ARBA00023157"/>
    </source>
</evidence>
<protein>
    <recommendedName>
        <fullName evidence="2">thioredoxin-dependent peroxiredoxin</fullName>
        <ecNumber evidence="2">1.11.1.24</ecNumber>
    </recommendedName>
    <alternativeName>
        <fullName evidence="10">Bacterioferritin comigratory protein</fullName>
    </alternativeName>
    <alternativeName>
        <fullName evidence="8">Thioredoxin peroxidase</fullName>
    </alternativeName>
</protein>
<evidence type="ECO:0000256" key="4">
    <source>
        <dbReference type="ARBA" id="ARBA00022862"/>
    </source>
</evidence>
<organism evidence="13 14">
    <name type="scientific">Lysinibacillus pakistanensis</name>
    <dbReference type="NCBI Taxonomy" id="759811"/>
    <lineage>
        <taxon>Bacteria</taxon>
        <taxon>Bacillati</taxon>
        <taxon>Bacillota</taxon>
        <taxon>Bacilli</taxon>
        <taxon>Bacillales</taxon>
        <taxon>Bacillaceae</taxon>
        <taxon>Lysinibacillus</taxon>
    </lineage>
</organism>
<dbReference type="InterPro" id="IPR036249">
    <property type="entry name" value="Thioredoxin-like_sf"/>
</dbReference>
<evidence type="ECO:0000256" key="10">
    <source>
        <dbReference type="ARBA" id="ARBA00041373"/>
    </source>
</evidence>
<evidence type="ECO:0000256" key="7">
    <source>
        <dbReference type="ARBA" id="ARBA00023284"/>
    </source>
</evidence>
<evidence type="ECO:0000256" key="8">
    <source>
        <dbReference type="ARBA" id="ARBA00032824"/>
    </source>
</evidence>
<dbReference type="AlphaFoldDB" id="A0AAX3WUH7"/>
<proteinExistence type="inferred from homology"/>
<sequence>MKNSPLSPLHFELDNATKQMEKMLTPETVTMFEQSIIQLRASGLATGLKVGTKAPDFSLKDQNGTNVTLFDYTAHGPVILLFYRGVWCPFCNITLRAYQQASELFEASGARILAISPQSPDYSTTMQTNNSITFPVLSDTGNKVASRYNIVFELSESIRNVYQSLGISLDDYNGDSSWTLPLPTTFVIDRANIIRLAYIEADYKRRLEPSKVLDMLASL</sequence>
<keyword evidence="4" id="KW-0049">Antioxidant</keyword>
<keyword evidence="5" id="KW-0560">Oxidoreductase</keyword>
<dbReference type="Gene3D" id="3.40.30.10">
    <property type="entry name" value="Glutaredoxin"/>
    <property type="match status" value="1"/>
</dbReference>
<evidence type="ECO:0000256" key="2">
    <source>
        <dbReference type="ARBA" id="ARBA00013017"/>
    </source>
</evidence>
<dbReference type="GO" id="GO:0045454">
    <property type="term" value="P:cell redox homeostasis"/>
    <property type="evidence" value="ECO:0007669"/>
    <property type="project" value="TreeGrafter"/>
</dbReference>
<dbReference type="PROSITE" id="PS51352">
    <property type="entry name" value="THIOREDOXIN_2"/>
    <property type="match status" value="1"/>
</dbReference>
<evidence type="ECO:0000256" key="9">
    <source>
        <dbReference type="ARBA" id="ARBA00038489"/>
    </source>
</evidence>
<reference evidence="13" key="1">
    <citation type="submission" date="2023-05" db="EMBL/GenBank/DDBJ databases">
        <title>Comparative genomics of Bacillaceae isolates and their secondary metabolite potential.</title>
        <authorList>
            <person name="Song L."/>
            <person name="Nielsen L.J."/>
            <person name="Mohite O."/>
            <person name="Xu X."/>
            <person name="Weber T."/>
            <person name="Kovacs A.T."/>
        </authorList>
    </citation>
    <scope>NUCLEOTIDE SEQUENCE</scope>
    <source>
        <strain evidence="13">LY1</strain>
    </source>
</reference>
<comment type="function">
    <text evidence="1">Thiol-specific peroxidase that catalyzes the reduction of hydrogen peroxide and organic hydroperoxides to water and alcohols, respectively. Plays a role in cell protection against oxidative stress by detoxifying peroxides and as sensor of hydrogen peroxide-mediated signaling events.</text>
</comment>
<dbReference type="CDD" id="cd02970">
    <property type="entry name" value="PRX_like2"/>
    <property type="match status" value="1"/>
</dbReference>
<dbReference type="GO" id="GO:0034599">
    <property type="term" value="P:cellular response to oxidative stress"/>
    <property type="evidence" value="ECO:0007669"/>
    <property type="project" value="TreeGrafter"/>
</dbReference>
<dbReference type="Pfam" id="PF00578">
    <property type="entry name" value="AhpC-TSA"/>
    <property type="match status" value="1"/>
</dbReference>
<evidence type="ECO:0000259" key="12">
    <source>
        <dbReference type="PROSITE" id="PS51352"/>
    </source>
</evidence>
<keyword evidence="7" id="KW-0676">Redox-active center</keyword>
<dbReference type="RefSeq" id="WP_283870021.1">
    <property type="nucleotide sequence ID" value="NZ_CP126101.1"/>
</dbReference>
<gene>
    <name evidence="13" type="ORF">QNH24_24860</name>
</gene>
<evidence type="ECO:0000313" key="13">
    <source>
        <dbReference type="EMBL" id="WHY51452.1"/>
    </source>
</evidence>
<dbReference type="SUPFAM" id="SSF52833">
    <property type="entry name" value="Thioredoxin-like"/>
    <property type="match status" value="1"/>
</dbReference>
<dbReference type="GO" id="GO:0008379">
    <property type="term" value="F:thioredoxin peroxidase activity"/>
    <property type="evidence" value="ECO:0007669"/>
    <property type="project" value="TreeGrafter"/>
</dbReference>
<evidence type="ECO:0000313" key="14">
    <source>
        <dbReference type="Proteomes" id="UP001178322"/>
    </source>
</evidence>
<keyword evidence="3" id="KW-0575">Peroxidase</keyword>
<dbReference type="EMBL" id="CP126101">
    <property type="protein sequence ID" value="WHY51452.1"/>
    <property type="molecule type" value="Genomic_DNA"/>
</dbReference>
<dbReference type="InterPro" id="IPR013766">
    <property type="entry name" value="Thioredoxin_domain"/>
</dbReference>
<dbReference type="InterPro" id="IPR050924">
    <property type="entry name" value="Peroxiredoxin_BCP/PrxQ"/>
</dbReference>
<keyword evidence="6" id="KW-1015">Disulfide bond</keyword>
<feature type="domain" description="Thioredoxin" evidence="12">
    <location>
        <begin position="48"/>
        <end position="219"/>
    </location>
</feature>
<accession>A0AAX3WUH7</accession>
<evidence type="ECO:0000256" key="3">
    <source>
        <dbReference type="ARBA" id="ARBA00022559"/>
    </source>
</evidence>